<feature type="region of interest" description="Disordered" evidence="2">
    <location>
        <begin position="48"/>
        <end position="78"/>
    </location>
</feature>
<protein>
    <recommendedName>
        <fullName evidence="3">Sigma-54 factor interaction domain-containing protein</fullName>
    </recommendedName>
</protein>
<dbReference type="PANTHER" id="PTHR40370">
    <property type="entry name" value="EXPRESSED PROTEIN"/>
    <property type="match status" value="1"/>
</dbReference>
<dbReference type="InterPro" id="IPR024500">
    <property type="entry name" value="DUF3074"/>
</dbReference>
<dbReference type="Gene3D" id="3.30.530.20">
    <property type="match status" value="1"/>
</dbReference>
<reference evidence="4 5" key="1">
    <citation type="submission" date="2016-07" db="EMBL/GenBank/DDBJ databases">
        <title>Multiple horizontal gene transfer events from other fungi enriched the ability of initially mycotrophic Trichoderma (Ascomycota) to feed on dead plant biomass.</title>
        <authorList>
            <consortium name="DOE Joint Genome Institute"/>
            <person name="Aerts A."/>
            <person name="Atanasova L."/>
            <person name="Chenthamara K."/>
            <person name="Zhang J."/>
            <person name="Grujic M."/>
            <person name="Henrissat B."/>
            <person name="Kuo A."/>
            <person name="Salamov A."/>
            <person name="Lipzen A."/>
            <person name="Labutti K."/>
            <person name="Barry K."/>
            <person name="Miao Y."/>
            <person name="Rahimi M.J."/>
            <person name="Shen Q."/>
            <person name="Grigoriev I.V."/>
            <person name="Kubicek C.P."/>
            <person name="Druzhinina I.S."/>
        </authorList>
    </citation>
    <scope>NUCLEOTIDE SEQUENCE [LARGE SCALE GENOMIC DNA]</scope>
    <source>
        <strain evidence="4 5">CBS 433.97</strain>
    </source>
</reference>
<dbReference type="InterPro" id="IPR002078">
    <property type="entry name" value="Sigma_54_int"/>
</dbReference>
<accession>A0A2T3Z474</accession>
<feature type="compositionally biased region" description="Polar residues" evidence="2">
    <location>
        <begin position="445"/>
        <end position="458"/>
    </location>
</feature>
<dbReference type="STRING" id="1042311.A0A2T3Z474"/>
<evidence type="ECO:0000313" key="4">
    <source>
        <dbReference type="EMBL" id="PTB39599.1"/>
    </source>
</evidence>
<name>A0A2T3Z474_TRIA4</name>
<dbReference type="SUPFAM" id="SSF55961">
    <property type="entry name" value="Bet v1-like"/>
    <property type="match status" value="1"/>
</dbReference>
<dbReference type="InterPro" id="IPR023393">
    <property type="entry name" value="START-like_dom_sf"/>
</dbReference>
<keyword evidence="5" id="KW-1185">Reference proteome</keyword>
<feature type="domain" description="Sigma-54 factor interaction" evidence="3">
    <location>
        <begin position="195"/>
        <end position="384"/>
    </location>
</feature>
<organism evidence="4 5">
    <name type="scientific">Trichoderma asperellum (strain ATCC 204424 / CBS 433.97 / NBRC 101777)</name>
    <dbReference type="NCBI Taxonomy" id="1042311"/>
    <lineage>
        <taxon>Eukaryota</taxon>
        <taxon>Fungi</taxon>
        <taxon>Dikarya</taxon>
        <taxon>Ascomycota</taxon>
        <taxon>Pezizomycotina</taxon>
        <taxon>Sordariomycetes</taxon>
        <taxon>Hypocreomycetidae</taxon>
        <taxon>Hypocreales</taxon>
        <taxon>Hypocreaceae</taxon>
        <taxon>Trichoderma</taxon>
    </lineage>
</organism>
<dbReference type="GO" id="GO:0005524">
    <property type="term" value="F:ATP binding"/>
    <property type="evidence" value="ECO:0007669"/>
    <property type="project" value="InterPro"/>
</dbReference>
<feature type="compositionally biased region" description="Low complexity" evidence="2">
    <location>
        <begin position="48"/>
        <end position="74"/>
    </location>
</feature>
<dbReference type="EMBL" id="KZ679264">
    <property type="protein sequence ID" value="PTB39599.1"/>
    <property type="molecule type" value="Genomic_DNA"/>
</dbReference>
<feature type="coiled-coil region" evidence="1">
    <location>
        <begin position="394"/>
        <end position="421"/>
    </location>
</feature>
<sequence length="579" mass="64585">MADQHGPYVRLWGIRPSQLPSEATSAQDLTPLLQSILSEAVSFVSSVPPHSSESSSLSSSGRSSQNNGNNGTGPWKAKGCRAFHHSAAPVHMFERVISAEELKTIAKDQNLPQANGGSKIKPETWSLRRSVHEEAKKAGTADWEEWVRCFKEGHADAEMKFTPTVMSHRLKKQWDCAGVEVMLGGDTYENLTLKLEESVHKMPAPLNNRVFPVLQVTAAVRGRREFVVVQIAAVPETPSAEESRSDGALRGTYTAIERFREIDDQGNVEWVMGTVSDARGVLPAWIQKMAVPGQIAKDVDMFLEWIASEREPNSKLLASADALARMTIELNVRAMSAQTERLEKSLGALMMCTKEDKEFRKSHDARLQSMVQEMQVVKQRMEEIQGPEWNSKSNDNLEQCKKDMDESIAQLRKEMSDLKGLVGDITTALDKIPTVAEAEALISRTQAAGSATKGSKTQAKPDVEKSRSGPKTARTIKQRIEDTISSTRRWNRDHKSTKLRDAAFIANYLKQQSKRDPQMAVYIQKGIQRRVYHSGRPKSKTRPRNLEQFCQVLVWKDVLDAAEDILVKNRGQTAKAIGQ</sequence>
<dbReference type="GO" id="GO:0006355">
    <property type="term" value="P:regulation of DNA-templated transcription"/>
    <property type="evidence" value="ECO:0007669"/>
    <property type="project" value="InterPro"/>
</dbReference>
<evidence type="ECO:0000256" key="2">
    <source>
        <dbReference type="SAM" id="MobiDB-lite"/>
    </source>
</evidence>
<dbReference type="Proteomes" id="UP000240493">
    <property type="component" value="Unassembled WGS sequence"/>
</dbReference>
<evidence type="ECO:0000313" key="5">
    <source>
        <dbReference type="Proteomes" id="UP000240493"/>
    </source>
</evidence>
<dbReference type="OrthoDB" id="6423603at2759"/>
<dbReference type="PANTHER" id="PTHR40370:SF1">
    <property type="entry name" value="DUF3074 DOMAIN-CONTAINING PROTEIN"/>
    <property type="match status" value="1"/>
</dbReference>
<evidence type="ECO:0000259" key="3">
    <source>
        <dbReference type="PROSITE" id="PS50045"/>
    </source>
</evidence>
<gene>
    <name evidence="4" type="ORF">M441DRAFT_197079</name>
</gene>
<dbReference type="AlphaFoldDB" id="A0A2T3Z474"/>
<dbReference type="Pfam" id="PF11274">
    <property type="entry name" value="DUF3074"/>
    <property type="match status" value="1"/>
</dbReference>
<keyword evidence="1" id="KW-0175">Coiled coil</keyword>
<feature type="region of interest" description="Disordered" evidence="2">
    <location>
        <begin position="445"/>
        <end position="473"/>
    </location>
</feature>
<proteinExistence type="predicted"/>
<evidence type="ECO:0000256" key="1">
    <source>
        <dbReference type="SAM" id="Coils"/>
    </source>
</evidence>
<dbReference type="PROSITE" id="PS50045">
    <property type="entry name" value="SIGMA54_INTERACT_4"/>
    <property type="match status" value="1"/>
</dbReference>